<evidence type="ECO:0000256" key="1">
    <source>
        <dbReference type="SAM" id="MobiDB-lite"/>
    </source>
</evidence>
<dbReference type="EMBL" id="JAIQCV010000007">
    <property type="protein sequence ID" value="KAH1082060.1"/>
    <property type="molecule type" value="Genomic_DNA"/>
</dbReference>
<protein>
    <submittedName>
        <fullName evidence="2">Uncharacterized protein</fullName>
    </submittedName>
</protein>
<keyword evidence="3" id="KW-1185">Reference proteome</keyword>
<evidence type="ECO:0000313" key="3">
    <source>
        <dbReference type="Proteomes" id="UP000828251"/>
    </source>
</evidence>
<reference evidence="2 3" key="1">
    <citation type="journal article" date="2021" name="Plant Biotechnol. J.">
        <title>Multi-omics assisted identification of the key and species-specific regulatory components of drought-tolerant mechanisms in Gossypium stocksii.</title>
        <authorList>
            <person name="Yu D."/>
            <person name="Ke L."/>
            <person name="Zhang D."/>
            <person name="Wu Y."/>
            <person name="Sun Y."/>
            <person name="Mei J."/>
            <person name="Sun J."/>
            <person name="Sun Y."/>
        </authorList>
    </citation>
    <scope>NUCLEOTIDE SEQUENCE [LARGE SCALE GENOMIC DNA]</scope>
    <source>
        <strain evidence="3">cv. E1</strain>
        <tissue evidence="2">Leaf</tissue>
    </source>
</reference>
<feature type="region of interest" description="Disordered" evidence="1">
    <location>
        <begin position="37"/>
        <end position="65"/>
    </location>
</feature>
<gene>
    <name evidence="2" type="ORF">J1N35_021821</name>
</gene>
<evidence type="ECO:0000313" key="2">
    <source>
        <dbReference type="EMBL" id="KAH1082060.1"/>
    </source>
</evidence>
<comment type="caution">
    <text evidence="2">The sequence shown here is derived from an EMBL/GenBank/DDBJ whole genome shotgun (WGS) entry which is preliminary data.</text>
</comment>
<dbReference type="Proteomes" id="UP000828251">
    <property type="component" value="Unassembled WGS sequence"/>
</dbReference>
<sequence>MGKALGVGSSVRGAEAKDVESEKKPKCLKKFVIKRDAEADKKSKKFILSKEKLKPRGQRGAKRSE</sequence>
<organism evidence="2 3">
    <name type="scientific">Gossypium stocksii</name>
    <dbReference type="NCBI Taxonomy" id="47602"/>
    <lineage>
        <taxon>Eukaryota</taxon>
        <taxon>Viridiplantae</taxon>
        <taxon>Streptophyta</taxon>
        <taxon>Embryophyta</taxon>
        <taxon>Tracheophyta</taxon>
        <taxon>Spermatophyta</taxon>
        <taxon>Magnoliopsida</taxon>
        <taxon>eudicotyledons</taxon>
        <taxon>Gunneridae</taxon>
        <taxon>Pentapetalae</taxon>
        <taxon>rosids</taxon>
        <taxon>malvids</taxon>
        <taxon>Malvales</taxon>
        <taxon>Malvaceae</taxon>
        <taxon>Malvoideae</taxon>
        <taxon>Gossypium</taxon>
    </lineage>
</organism>
<feature type="compositionally biased region" description="Basic and acidic residues" evidence="1">
    <location>
        <begin position="14"/>
        <end position="24"/>
    </location>
</feature>
<dbReference type="AlphaFoldDB" id="A0A9D4A2B6"/>
<feature type="region of interest" description="Disordered" evidence="1">
    <location>
        <begin position="1"/>
        <end position="24"/>
    </location>
</feature>
<proteinExistence type="predicted"/>
<name>A0A9D4A2B6_9ROSI</name>
<feature type="compositionally biased region" description="Basic residues" evidence="1">
    <location>
        <begin position="55"/>
        <end position="65"/>
    </location>
</feature>
<accession>A0A9D4A2B6</accession>